<dbReference type="InterPro" id="IPR007110">
    <property type="entry name" value="Ig-like_dom"/>
</dbReference>
<evidence type="ECO:0000313" key="8">
    <source>
        <dbReference type="EMBL" id="KAI8042260.1"/>
    </source>
</evidence>
<dbReference type="InterPro" id="IPR013098">
    <property type="entry name" value="Ig_I-set"/>
</dbReference>
<dbReference type="AlphaFoldDB" id="A0A9Q0BSG9"/>
<evidence type="ECO:0000256" key="2">
    <source>
        <dbReference type="ARBA" id="ARBA00023157"/>
    </source>
</evidence>
<dbReference type="SMART" id="SM00408">
    <property type="entry name" value="IGc2"/>
    <property type="match status" value="2"/>
</dbReference>
<dbReference type="GO" id="GO:0005886">
    <property type="term" value="C:plasma membrane"/>
    <property type="evidence" value="ECO:0007669"/>
    <property type="project" value="TreeGrafter"/>
</dbReference>
<dbReference type="PROSITE" id="PS50853">
    <property type="entry name" value="FN3"/>
    <property type="match status" value="1"/>
</dbReference>
<feature type="region of interest" description="Disordered" evidence="5">
    <location>
        <begin position="518"/>
        <end position="569"/>
    </location>
</feature>
<feature type="region of interest" description="Disordered" evidence="5">
    <location>
        <begin position="636"/>
        <end position="678"/>
    </location>
</feature>
<dbReference type="GO" id="GO:0030424">
    <property type="term" value="C:axon"/>
    <property type="evidence" value="ECO:0007669"/>
    <property type="project" value="TreeGrafter"/>
</dbReference>
<evidence type="ECO:0000256" key="1">
    <source>
        <dbReference type="ARBA" id="ARBA00022737"/>
    </source>
</evidence>
<dbReference type="Proteomes" id="UP001059596">
    <property type="component" value="Unassembled WGS sequence"/>
</dbReference>
<dbReference type="PROSITE" id="PS50835">
    <property type="entry name" value="IG_LIKE"/>
    <property type="match status" value="1"/>
</dbReference>
<feature type="compositionally biased region" description="Polar residues" evidence="5">
    <location>
        <begin position="663"/>
        <end position="676"/>
    </location>
</feature>
<dbReference type="SMART" id="SM00409">
    <property type="entry name" value="IG"/>
    <property type="match status" value="3"/>
</dbReference>
<dbReference type="GO" id="GO:0007156">
    <property type="term" value="P:homophilic cell adhesion via plasma membrane adhesion molecules"/>
    <property type="evidence" value="ECO:0007669"/>
    <property type="project" value="TreeGrafter"/>
</dbReference>
<dbReference type="GO" id="GO:0007411">
    <property type="term" value="P:axon guidance"/>
    <property type="evidence" value="ECO:0007669"/>
    <property type="project" value="TreeGrafter"/>
</dbReference>
<keyword evidence="1" id="KW-0677">Repeat</keyword>
<dbReference type="Pfam" id="PF07679">
    <property type="entry name" value="I-set"/>
    <property type="match status" value="1"/>
</dbReference>
<dbReference type="CDD" id="cd00096">
    <property type="entry name" value="Ig"/>
    <property type="match status" value="1"/>
</dbReference>
<dbReference type="InterPro" id="IPR036116">
    <property type="entry name" value="FN3_sf"/>
</dbReference>
<dbReference type="InterPro" id="IPR036179">
    <property type="entry name" value="Ig-like_dom_sf"/>
</dbReference>
<feature type="compositionally biased region" description="Polar residues" evidence="5">
    <location>
        <begin position="930"/>
        <end position="952"/>
    </location>
</feature>
<feature type="region of interest" description="Disordered" evidence="5">
    <location>
        <begin position="924"/>
        <end position="952"/>
    </location>
</feature>
<sequence length="998" mass="112829">LIHHTVSFGTCFAISAVVWGNHHESLSLSPAEHSVVRYTNESLIVQCRSPNKDVKLHWKSPRGEIIREHKGRIHIEQTSPEQLKIVFAHIALADKGNWTCEAPDEGLHSKSFDLIVYRKCWNRPEVVEKITFTENATVMTVKEGDKATILCEVKGEPQPNVTWHFNGQPISTGAADDSKFRILGDGLLINKVTQNDTGEYACRAYQVNSIASDMQERTVLMKIEHKPVWTKTPFVSLQYAYINGTATLVCESQAEPPANFTWYRKHNKLHSNNKLYTIESDSYWSSLTIHVLNASAFDNYRTTRLEQGDKPPPPSNFQLRGYNSNTFDVVLSAPRGQDRRPMDVNGFRIEYMTEMEFKSDAGKWTNARRKDFPFEEGATFLLTNLEPDTGYLVRAASRNLAGFSDFTKVEKYRTLSLEPRSSSAITQTTTLLLGLMVLLGLMRPSLGWPNSNRIHMRYIKTLIRVQNSIHRRFHRRSSGNLLARPLRSAAGSSYTDCKESDEAEGELKKCHDQKKELPYDASKPFGKPECPSNDKPVKSSCLCNKPTEKSADKSCHLRPEPVKTASRDENKSQRRSCVCFQKPVATEIPNSDPLRKTRETWPQTHQRVTEKPKTHRTCRCCSRPIIVVPSGEGTKKFHEATQQAAPQKSSRNSRLATQDHTKSQNSTHVNQANSKTRLPDHKIAQNSAENNQVCFHSSEDTHCSRKPPPCTNCPAISDITKQLSEMNRRLEGLQSNELSDIRHQVDSLNANVQSLTEKCEEKKKLEKKTSSICQFCRGQKLPLLNSFHGQLMELIGDRSLTDLVMSIFLRADNVYHVNLRELSSGRALGCFLVTDAGIEEAIQLDLFKDILTFSVIDVRNTIKPKNCALGISFEFHHADRQSGGCDSKARGSCMVGRPYVARVLCLPLRKLKYVYSVPQAPRKETENRSSKLASSPKVQIQSRPGLYQNKSKSSIRQTLNEIALINDQFILSDDEDKYPLSQLETTSLSDLDCRIHHN</sequence>
<dbReference type="EMBL" id="JAMKOV010000002">
    <property type="protein sequence ID" value="KAI8042260.1"/>
    <property type="molecule type" value="Genomic_DNA"/>
</dbReference>
<keyword evidence="9" id="KW-1185">Reference proteome</keyword>
<dbReference type="PANTHER" id="PTHR10075:SF100">
    <property type="entry name" value="FASCICLIN-2"/>
    <property type="match status" value="1"/>
</dbReference>
<dbReference type="CDD" id="cd20949">
    <property type="entry name" value="IgI_Twitchin_like"/>
    <property type="match status" value="1"/>
</dbReference>
<feature type="domain" description="Ig-like" evidence="6">
    <location>
        <begin position="124"/>
        <end position="220"/>
    </location>
</feature>
<evidence type="ECO:0000259" key="7">
    <source>
        <dbReference type="PROSITE" id="PS50853"/>
    </source>
</evidence>
<keyword evidence="3" id="KW-0393">Immunoglobulin domain</keyword>
<dbReference type="FunFam" id="2.60.40.10:FF:000032">
    <property type="entry name" value="palladin isoform X1"/>
    <property type="match status" value="1"/>
</dbReference>
<dbReference type="InterPro" id="IPR003598">
    <property type="entry name" value="Ig_sub2"/>
</dbReference>
<comment type="caution">
    <text evidence="8">The sequence shown here is derived from an EMBL/GenBank/DDBJ whole genome shotgun (WGS) entry which is preliminary data.</text>
</comment>
<accession>A0A9Q0BSG9</accession>
<evidence type="ECO:0000256" key="5">
    <source>
        <dbReference type="SAM" id="MobiDB-lite"/>
    </source>
</evidence>
<evidence type="ECO:0000256" key="3">
    <source>
        <dbReference type="ARBA" id="ARBA00023319"/>
    </source>
</evidence>
<dbReference type="InterPro" id="IPR003599">
    <property type="entry name" value="Ig_sub"/>
</dbReference>
<feature type="domain" description="Fibronectin type-III" evidence="7">
    <location>
        <begin position="313"/>
        <end position="419"/>
    </location>
</feature>
<keyword evidence="4" id="KW-0175">Coiled coil</keyword>
<keyword evidence="2" id="KW-1015">Disulfide bond</keyword>
<protein>
    <submittedName>
        <fullName evidence="8">Uncharacterized protein</fullName>
    </submittedName>
</protein>
<dbReference type="GO" id="GO:0098632">
    <property type="term" value="F:cell-cell adhesion mediator activity"/>
    <property type="evidence" value="ECO:0007669"/>
    <property type="project" value="TreeGrafter"/>
</dbReference>
<dbReference type="CDD" id="cd00063">
    <property type="entry name" value="FN3"/>
    <property type="match status" value="1"/>
</dbReference>
<dbReference type="InterPro" id="IPR003961">
    <property type="entry name" value="FN3_dom"/>
</dbReference>
<dbReference type="PANTHER" id="PTHR10075">
    <property type="entry name" value="BASIGIN RELATED"/>
    <property type="match status" value="1"/>
</dbReference>
<feature type="non-terminal residue" evidence="8">
    <location>
        <position position="998"/>
    </location>
</feature>
<dbReference type="Gene3D" id="2.60.40.10">
    <property type="entry name" value="Immunoglobulins"/>
    <property type="match status" value="4"/>
</dbReference>
<feature type="compositionally biased region" description="Polar residues" evidence="5">
    <location>
        <begin position="640"/>
        <end position="656"/>
    </location>
</feature>
<name>A0A9Q0BSG9_9MUSC</name>
<evidence type="ECO:0000313" key="9">
    <source>
        <dbReference type="Proteomes" id="UP001059596"/>
    </source>
</evidence>
<dbReference type="InterPro" id="IPR013783">
    <property type="entry name" value="Ig-like_fold"/>
</dbReference>
<feature type="compositionally biased region" description="Basic and acidic residues" evidence="5">
    <location>
        <begin position="546"/>
        <end position="569"/>
    </location>
</feature>
<gene>
    <name evidence="8" type="ORF">M5D96_003562</name>
</gene>
<dbReference type="SUPFAM" id="SSF49265">
    <property type="entry name" value="Fibronectin type III"/>
    <property type="match status" value="1"/>
</dbReference>
<evidence type="ECO:0000256" key="4">
    <source>
        <dbReference type="SAM" id="Coils"/>
    </source>
</evidence>
<dbReference type="SMART" id="SM00060">
    <property type="entry name" value="FN3"/>
    <property type="match status" value="1"/>
</dbReference>
<evidence type="ECO:0000259" key="6">
    <source>
        <dbReference type="PROSITE" id="PS50835"/>
    </source>
</evidence>
<dbReference type="SUPFAM" id="SSF48726">
    <property type="entry name" value="Immunoglobulin"/>
    <property type="match status" value="3"/>
</dbReference>
<organism evidence="8 9">
    <name type="scientific">Drosophila gunungcola</name>
    <name type="common">fruit fly</name>
    <dbReference type="NCBI Taxonomy" id="103775"/>
    <lineage>
        <taxon>Eukaryota</taxon>
        <taxon>Metazoa</taxon>
        <taxon>Ecdysozoa</taxon>
        <taxon>Arthropoda</taxon>
        <taxon>Hexapoda</taxon>
        <taxon>Insecta</taxon>
        <taxon>Pterygota</taxon>
        <taxon>Neoptera</taxon>
        <taxon>Endopterygota</taxon>
        <taxon>Diptera</taxon>
        <taxon>Brachycera</taxon>
        <taxon>Muscomorpha</taxon>
        <taxon>Ephydroidea</taxon>
        <taxon>Drosophilidae</taxon>
        <taxon>Drosophila</taxon>
        <taxon>Sophophora</taxon>
    </lineage>
</organism>
<feature type="region of interest" description="Disordered" evidence="5">
    <location>
        <begin position="589"/>
        <end position="609"/>
    </location>
</feature>
<feature type="coiled-coil region" evidence="4">
    <location>
        <begin position="716"/>
        <end position="765"/>
    </location>
</feature>
<proteinExistence type="predicted"/>
<dbReference type="GO" id="GO:0070593">
    <property type="term" value="P:dendrite self-avoidance"/>
    <property type="evidence" value="ECO:0007669"/>
    <property type="project" value="TreeGrafter"/>
</dbReference>
<reference evidence="8" key="1">
    <citation type="journal article" date="2023" name="Genome Biol. Evol.">
        <title>Long-read-based Genome Assembly of Drosophila gunungcola Reveals Fewer Chemosensory Genes in Flower-breeding Species.</title>
        <authorList>
            <person name="Negi A."/>
            <person name="Liao B.Y."/>
            <person name="Yeh S.D."/>
        </authorList>
    </citation>
    <scope>NUCLEOTIDE SEQUENCE</scope>
    <source>
        <strain evidence="8">Sukarami</strain>
    </source>
</reference>